<keyword evidence="1" id="KW-0732">Signal</keyword>
<evidence type="ECO:0000256" key="1">
    <source>
        <dbReference type="SAM" id="SignalP"/>
    </source>
</evidence>
<protein>
    <recommendedName>
        <fullName evidence="4">DUF945 domain-containing protein</fullName>
    </recommendedName>
</protein>
<dbReference type="Proteomes" id="UP000003250">
    <property type="component" value="Unassembled WGS sequence"/>
</dbReference>
<dbReference type="RefSeq" id="WP_008836750.1">
    <property type="nucleotide sequence ID" value="NZ_AHAM01000127.1"/>
</dbReference>
<proteinExistence type="predicted"/>
<sequence length="398" mass="42206">MTICRHVLHKLTVSTFLLAIPFHAAYAQDANAVAERFKKVLADQGMNFTWTGVSGDTSSLALEGVTFAPAGQAEPVALGRVTFDGITEQDGGYRIETITTEPYSTTEEGMTFDISAATFTGLTLPPEGETDPVAAMAMYEGMEIASISAKLADKTLFSLDSLSFDITPPAEGAALEFTGSAEKFTADLSIAEDPQAKKVIEALGYQTISGNFEMAGSWQPSDGRMGLTQYDITVDDAGTLGFTFDLGGYTPAFLKSLQEMQKKMAEQPAGADNSAQGLAMLGLMQQLTFHAANIRFDDDSLTGKVLDYVAEQQNMKPEDIANQAKAIVPFLTAQLNNPELSAEITAAVGKFLDDPQSIEIVAAPPAPVPFALIAAGAMSTPLDLPKTLGVKVMANDGE</sequence>
<feature type="chain" id="PRO_5003534166" description="DUF945 domain-containing protein" evidence="1">
    <location>
        <begin position="20"/>
        <end position="398"/>
    </location>
</feature>
<accession>H0HSJ0</accession>
<evidence type="ECO:0000313" key="2">
    <source>
        <dbReference type="EMBL" id="EHK56309.1"/>
    </source>
</evidence>
<gene>
    <name evidence="2" type="ORF">MAXJ12_15644</name>
</gene>
<evidence type="ECO:0008006" key="4">
    <source>
        <dbReference type="Google" id="ProtNLM"/>
    </source>
</evidence>
<name>H0HSJ0_9HYPH</name>
<evidence type="ECO:0000313" key="3">
    <source>
        <dbReference type="Proteomes" id="UP000003250"/>
    </source>
</evidence>
<dbReference type="OrthoDB" id="7824623at2"/>
<organism evidence="2 3">
    <name type="scientific">Mesorhizobium alhagi CCNWXJ12-2</name>
    <dbReference type="NCBI Taxonomy" id="1107882"/>
    <lineage>
        <taxon>Bacteria</taxon>
        <taxon>Pseudomonadati</taxon>
        <taxon>Pseudomonadota</taxon>
        <taxon>Alphaproteobacteria</taxon>
        <taxon>Hyphomicrobiales</taxon>
        <taxon>Phyllobacteriaceae</taxon>
        <taxon>Allomesorhizobium</taxon>
    </lineage>
</organism>
<dbReference type="EMBL" id="AHAM01000127">
    <property type="protein sequence ID" value="EHK56309.1"/>
    <property type="molecule type" value="Genomic_DNA"/>
</dbReference>
<keyword evidence="3" id="KW-1185">Reference proteome</keyword>
<dbReference type="AlphaFoldDB" id="H0HSJ0"/>
<reference evidence="2 3" key="1">
    <citation type="journal article" date="2012" name="J. Bacteriol.">
        <title>Draft Genome Sequence of Mesorhizobium alhagi CCNWXJ12-2T, a Novel Salt-Resistant Species Isolated from the Desert of Northwestern China.</title>
        <authorList>
            <person name="Zhou M."/>
            <person name="Chen W."/>
            <person name="Chen H."/>
            <person name="Wei G."/>
        </authorList>
    </citation>
    <scope>NUCLEOTIDE SEQUENCE [LARGE SCALE GENOMIC DNA]</scope>
    <source>
        <strain evidence="2 3">CCNWXJ12-2</strain>
    </source>
</reference>
<feature type="signal peptide" evidence="1">
    <location>
        <begin position="1"/>
        <end position="19"/>
    </location>
</feature>
<dbReference type="PATRIC" id="fig|1107882.3.peg.3048"/>